<reference evidence="6" key="1">
    <citation type="journal article" date="2021" name="PeerJ">
        <title>Extensive microbial diversity within the chicken gut microbiome revealed by metagenomics and culture.</title>
        <authorList>
            <person name="Gilroy R."/>
            <person name="Ravi A."/>
            <person name="Getino M."/>
            <person name="Pursley I."/>
            <person name="Horton D.L."/>
            <person name="Alikhan N.F."/>
            <person name="Baker D."/>
            <person name="Gharbi K."/>
            <person name="Hall N."/>
            <person name="Watson M."/>
            <person name="Adriaenssens E.M."/>
            <person name="Foster-Nyarko E."/>
            <person name="Jarju S."/>
            <person name="Secka A."/>
            <person name="Antonio M."/>
            <person name="Oren A."/>
            <person name="Chaudhuri R.R."/>
            <person name="La Ragione R."/>
            <person name="Hildebrand F."/>
            <person name="Pallen M.J."/>
        </authorList>
    </citation>
    <scope>NUCLEOTIDE SEQUENCE</scope>
    <source>
        <strain evidence="6">ChiW4-1371</strain>
    </source>
</reference>
<protein>
    <submittedName>
        <fullName evidence="6">DUF445 family protein</fullName>
    </submittedName>
</protein>
<sequence>MLEQPVINLVTTPLVAGVVGYITNKIAIKMLFRPYEPKWYTLGWQGIVPKTRPKLAVKISEIVGQKLLAHDDFLYALENNDVKSKIHSIIAGKLQNVTAKDIHAVIRLINLEDKIISNRETINNVLNNAASYAVDIFLSKKININDFKEPVTNLIQSFNIEKAVDIQLESTINEIFNNNKTLKEILPQALLERKNDLIEYLTITIMANIRKLGRNDMVKSVLTQKVINFKDNMLSSASGMDFLKAGFINLFISNEKIEQIIEKEMPHIADDLSTNPNIYKNIYKTIEDEIDNLLNKQTSELMVKFGFQDNH</sequence>
<dbReference type="PANTHER" id="PTHR35791">
    <property type="entry name" value="UPF0754 MEMBRANE PROTEIN YHEB"/>
    <property type="match status" value="1"/>
</dbReference>
<comment type="subcellular location">
    <subcellularLocation>
        <location evidence="1">Endomembrane system</location>
    </subcellularLocation>
</comment>
<evidence type="ECO:0000313" key="6">
    <source>
        <dbReference type="EMBL" id="HIZ89164.1"/>
    </source>
</evidence>
<feature type="non-terminal residue" evidence="6">
    <location>
        <position position="311"/>
    </location>
</feature>
<keyword evidence="3" id="KW-0812">Transmembrane</keyword>
<evidence type="ECO:0000256" key="4">
    <source>
        <dbReference type="ARBA" id="ARBA00022989"/>
    </source>
</evidence>
<dbReference type="GO" id="GO:0012505">
    <property type="term" value="C:endomembrane system"/>
    <property type="evidence" value="ECO:0007669"/>
    <property type="project" value="UniProtKB-SubCell"/>
</dbReference>
<keyword evidence="5" id="KW-0472">Membrane</keyword>
<evidence type="ECO:0000256" key="3">
    <source>
        <dbReference type="ARBA" id="ARBA00022692"/>
    </source>
</evidence>
<comment type="caution">
    <text evidence="6">The sequence shown here is derived from an EMBL/GenBank/DDBJ whole genome shotgun (WGS) entry which is preliminary data.</text>
</comment>
<gene>
    <name evidence="6" type="ORF">H9804_04405</name>
</gene>
<dbReference type="InterPro" id="IPR007383">
    <property type="entry name" value="DUF445"/>
</dbReference>
<reference evidence="6" key="2">
    <citation type="submission" date="2021-04" db="EMBL/GenBank/DDBJ databases">
        <authorList>
            <person name="Gilroy R."/>
        </authorList>
    </citation>
    <scope>NUCLEOTIDE SEQUENCE</scope>
    <source>
        <strain evidence="6">ChiW4-1371</strain>
    </source>
</reference>
<evidence type="ECO:0000256" key="5">
    <source>
        <dbReference type="ARBA" id="ARBA00023136"/>
    </source>
</evidence>
<dbReference type="Proteomes" id="UP000824176">
    <property type="component" value="Unassembled WGS sequence"/>
</dbReference>
<accession>A0A9D2KAB9</accession>
<dbReference type="PANTHER" id="PTHR35791:SF1">
    <property type="entry name" value="UPF0754 MEMBRANE PROTEIN YHEB"/>
    <property type="match status" value="1"/>
</dbReference>
<dbReference type="EMBL" id="DXAQ01000071">
    <property type="protein sequence ID" value="HIZ89164.1"/>
    <property type="molecule type" value="Genomic_DNA"/>
</dbReference>
<dbReference type="Pfam" id="PF04286">
    <property type="entry name" value="DUF445"/>
    <property type="match status" value="1"/>
</dbReference>
<comment type="similarity">
    <text evidence="2">Belongs to the UPF0754 family.</text>
</comment>
<proteinExistence type="inferred from homology"/>
<organism evidence="6 7">
    <name type="scientific">Candidatus Mucispirillum faecigallinarum</name>
    <dbReference type="NCBI Taxonomy" id="2838699"/>
    <lineage>
        <taxon>Bacteria</taxon>
        <taxon>Pseudomonadati</taxon>
        <taxon>Deferribacterota</taxon>
        <taxon>Deferribacteres</taxon>
        <taxon>Deferribacterales</taxon>
        <taxon>Mucispirillaceae</taxon>
        <taxon>Mucispirillum</taxon>
    </lineage>
</organism>
<keyword evidence="4" id="KW-1133">Transmembrane helix</keyword>
<evidence type="ECO:0000313" key="7">
    <source>
        <dbReference type="Proteomes" id="UP000824176"/>
    </source>
</evidence>
<name>A0A9D2KAB9_9BACT</name>
<dbReference type="AlphaFoldDB" id="A0A9D2KAB9"/>
<evidence type="ECO:0000256" key="2">
    <source>
        <dbReference type="ARBA" id="ARBA00008053"/>
    </source>
</evidence>
<evidence type="ECO:0000256" key="1">
    <source>
        <dbReference type="ARBA" id="ARBA00004308"/>
    </source>
</evidence>